<dbReference type="EMBL" id="JBHUDB010000003">
    <property type="protein sequence ID" value="MFD1570420.1"/>
    <property type="molecule type" value="Genomic_DNA"/>
</dbReference>
<keyword evidence="3" id="KW-1185">Reference proteome</keyword>
<keyword evidence="1" id="KW-0472">Membrane</keyword>
<accession>A0ABD6C0L3</accession>
<gene>
    <name evidence="2" type="ORF">ACFR9T_07415</name>
</gene>
<evidence type="ECO:0000313" key="2">
    <source>
        <dbReference type="EMBL" id="MFD1570420.1"/>
    </source>
</evidence>
<dbReference type="RefSeq" id="WP_256419243.1">
    <property type="nucleotide sequence ID" value="NZ_JANHDL010000014.1"/>
</dbReference>
<sequence length="62" mass="6499">MLPKRDTSTIGTILGLIVVVIAVGGSVLFDWEWGAFPNQPVPLAIGAIAAIAAVLITIRRNT</sequence>
<feature type="transmembrane region" description="Helical" evidence="1">
    <location>
        <begin position="12"/>
        <end position="29"/>
    </location>
</feature>
<organism evidence="2 3">
    <name type="scientific">Halorubrum laminariae</name>
    <dbReference type="NCBI Taxonomy" id="1433523"/>
    <lineage>
        <taxon>Archaea</taxon>
        <taxon>Methanobacteriati</taxon>
        <taxon>Methanobacteriota</taxon>
        <taxon>Stenosarchaea group</taxon>
        <taxon>Halobacteria</taxon>
        <taxon>Halobacteriales</taxon>
        <taxon>Haloferacaceae</taxon>
        <taxon>Halorubrum</taxon>
    </lineage>
</organism>
<protein>
    <submittedName>
        <fullName evidence="2">Multidrug transporter</fullName>
    </submittedName>
</protein>
<name>A0ABD6C0L3_9EURY</name>
<comment type="caution">
    <text evidence="2">The sequence shown here is derived from an EMBL/GenBank/DDBJ whole genome shotgun (WGS) entry which is preliminary data.</text>
</comment>
<dbReference type="Proteomes" id="UP001597185">
    <property type="component" value="Unassembled WGS sequence"/>
</dbReference>
<dbReference type="AlphaFoldDB" id="A0ABD6C0L3"/>
<evidence type="ECO:0000256" key="1">
    <source>
        <dbReference type="SAM" id="Phobius"/>
    </source>
</evidence>
<keyword evidence="1" id="KW-1133">Transmembrane helix</keyword>
<keyword evidence="1" id="KW-0812">Transmembrane</keyword>
<evidence type="ECO:0000313" key="3">
    <source>
        <dbReference type="Proteomes" id="UP001597185"/>
    </source>
</evidence>
<reference evidence="2 3" key="1">
    <citation type="journal article" date="2019" name="Int. J. Syst. Evol. Microbiol.">
        <title>The Global Catalogue of Microorganisms (GCM) 10K type strain sequencing project: providing services to taxonomists for standard genome sequencing and annotation.</title>
        <authorList>
            <consortium name="The Broad Institute Genomics Platform"/>
            <consortium name="The Broad Institute Genome Sequencing Center for Infectious Disease"/>
            <person name="Wu L."/>
            <person name="Ma J."/>
        </authorList>
    </citation>
    <scope>NUCLEOTIDE SEQUENCE [LARGE SCALE GENOMIC DNA]</scope>
    <source>
        <strain evidence="2 3">CGMCC 1.12689</strain>
    </source>
</reference>
<feature type="transmembrane region" description="Helical" evidence="1">
    <location>
        <begin position="41"/>
        <end position="58"/>
    </location>
</feature>
<proteinExistence type="predicted"/>